<dbReference type="Proteomes" id="UP001595840">
    <property type="component" value="Unassembled WGS sequence"/>
</dbReference>
<organism evidence="2 3">
    <name type="scientific">Simiduia curdlanivorans</name>
    <dbReference type="NCBI Taxonomy" id="1492769"/>
    <lineage>
        <taxon>Bacteria</taxon>
        <taxon>Pseudomonadati</taxon>
        <taxon>Pseudomonadota</taxon>
        <taxon>Gammaproteobacteria</taxon>
        <taxon>Cellvibrionales</taxon>
        <taxon>Cellvibrionaceae</taxon>
        <taxon>Simiduia</taxon>
    </lineage>
</organism>
<dbReference type="PIRSF" id="PIRSF014995">
    <property type="entry name" value="UCP014995"/>
    <property type="match status" value="1"/>
</dbReference>
<keyword evidence="1" id="KW-0732">Signal</keyword>
<protein>
    <submittedName>
        <fullName evidence="2">DUF2271 domain-containing protein</fullName>
    </submittedName>
</protein>
<dbReference type="EMBL" id="JBHSCX010000005">
    <property type="protein sequence ID" value="MFC4362018.1"/>
    <property type="molecule type" value="Genomic_DNA"/>
</dbReference>
<feature type="chain" id="PRO_5046124108" evidence="1">
    <location>
        <begin position="20"/>
        <end position="156"/>
    </location>
</feature>
<proteinExistence type="predicted"/>
<evidence type="ECO:0000313" key="3">
    <source>
        <dbReference type="Proteomes" id="UP001595840"/>
    </source>
</evidence>
<evidence type="ECO:0000256" key="1">
    <source>
        <dbReference type="SAM" id="SignalP"/>
    </source>
</evidence>
<name>A0ABV8V2S5_9GAMM</name>
<dbReference type="Pfam" id="PF10029">
    <property type="entry name" value="DUF2271"/>
    <property type="match status" value="1"/>
</dbReference>
<dbReference type="InterPro" id="IPR014469">
    <property type="entry name" value="DUF2271"/>
</dbReference>
<accession>A0ABV8V2S5</accession>
<dbReference type="RefSeq" id="WP_290259205.1">
    <property type="nucleotide sequence ID" value="NZ_JAUFQG010000004.1"/>
</dbReference>
<feature type="signal peptide" evidence="1">
    <location>
        <begin position="1"/>
        <end position="19"/>
    </location>
</feature>
<keyword evidence="3" id="KW-1185">Reference proteome</keyword>
<reference evidence="3" key="1">
    <citation type="journal article" date="2019" name="Int. J. Syst. Evol. Microbiol.">
        <title>The Global Catalogue of Microorganisms (GCM) 10K type strain sequencing project: providing services to taxonomists for standard genome sequencing and annotation.</title>
        <authorList>
            <consortium name="The Broad Institute Genomics Platform"/>
            <consortium name="The Broad Institute Genome Sequencing Center for Infectious Disease"/>
            <person name="Wu L."/>
            <person name="Ma J."/>
        </authorList>
    </citation>
    <scope>NUCLEOTIDE SEQUENCE [LARGE SCALE GENOMIC DNA]</scope>
    <source>
        <strain evidence="3">CECT 8570</strain>
    </source>
</reference>
<evidence type="ECO:0000313" key="2">
    <source>
        <dbReference type="EMBL" id="MFC4362018.1"/>
    </source>
</evidence>
<comment type="caution">
    <text evidence="2">The sequence shown here is derived from an EMBL/GenBank/DDBJ whole genome shotgun (WGS) entry which is preliminary data.</text>
</comment>
<gene>
    <name evidence="2" type="ORF">ACFOX3_06890</name>
</gene>
<sequence length="156" mass="18189">MTKYFFTCFLFVFSTVAWSAQLEVEFEIPKIDTAEYHRPYVAVWVETDRREPHAQILVWVEQEKWFRDLRSWWRRGGSTLAFPIDGVSGATRKPGMYQERKVVDLPSGNYTLNIEAVREVGGREHIKVPLHWQGQSWTHTEQGRSELGQVSFSVAP</sequence>